<dbReference type="PANTHER" id="PTHR21879:SF1">
    <property type="entry name" value="FI01546P"/>
    <property type="match status" value="1"/>
</dbReference>
<keyword evidence="1" id="KW-0812">Transmembrane</keyword>
<dbReference type="Proteomes" id="UP000625711">
    <property type="component" value="Unassembled WGS sequence"/>
</dbReference>
<dbReference type="OrthoDB" id="7303967at2759"/>
<evidence type="ECO:0000313" key="3">
    <source>
        <dbReference type="Proteomes" id="UP000625711"/>
    </source>
</evidence>
<dbReference type="GO" id="GO:0016020">
    <property type="term" value="C:membrane"/>
    <property type="evidence" value="ECO:0007669"/>
    <property type="project" value="TreeGrafter"/>
</dbReference>
<comment type="caution">
    <text evidence="2">The sequence shown here is derived from an EMBL/GenBank/DDBJ whole genome shotgun (WGS) entry which is preliminary data.</text>
</comment>
<proteinExistence type="predicted"/>
<dbReference type="AlphaFoldDB" id="A0A834M3F8"/>
<feature type="transmembrane region" description="Helical" evidence="1">
    <location>
        <begin position="162"/>
        <end position="182"/>
    </location>
</feature>
<evidence type="ECO:0000313" key="2">
    <source>
        <dbReference type="EMBL" id="KAF7266281.1"/>
    </source>
</evidence>
<feature type="transmembrane region" description="Helical" evidence="1">
    <location>
        <begin position="6"/>
        <end position="22"/>
    </location>
</feature>
<reference evidence="2" key="1">
    <citation type="submission" date="2020-08" db="EMBL/GenBank/DDBJ databases">
        <title>Genome sequencing and assembly of the red palm weevil Rhynchophorus ferrugineus.</title>
        <authorList>
            <person name="Dias G.B."/>
            <person name="Bergman C.M."/>
            <person name="Manee M."/>
        </authorList>
    </citation>
    <scope>NUCLEOTIDE SEQUENCE</scope>
    <source>
        <strain evidence="2">AA-2017</strain>
        <tissue evidence="2">Whole larva</tissue>
    </source>
</reference>
<name>A0A834M3F8_RHYFE</name>
<dbReference type="PANTHER" id="PTHR21879">
    <property type="entry name" value="FI03362P-RELATED-RELATED"/>
    <property type="match status" value="1"/>
</dbReference>
<gene>
    <name evidence="2" type="ORF">GWI33_020314</name>
</gene>
<protein>
    <submittedName>
        <fullName evidence="2">Uncharacterized protein</fullName>
    </submittedName>
</protein>
<keyword evidence="1" id="KW-0472">Membrane</keyword>
<keyword evidence="3" id="KW-1185">Reference proteome</keyword>
<dbReference type="InterPro" id="IPR012464">
    <property type="entry name" value="DUF1676"/>
</dbReference>
<evidence type="ECO:0000256" key="1">
    <source>
        <dbReference type="SAM" id="Phobius"/>
    </source>
</evidence>
<sequence length="247" mass="27579">MTPYVAFVVLVGGIVFSGCFGYDQRYGNIVANFLSECSNSSDSYICLSEKATRIFENSINRTLNISNGIELVRNQLKLPNRQSRTLKSGERLKAALTNFLKTHNISIKLSEFTGRRSGGIGGNFINRKQLRRERKYMNYAFMVLLGIFGLTGPLVMKVLGLIAAQALISAKAAMIIVGSVALKKIFEKDKSHGQPSVKVHTIGHNHDDEYDRISRHGYIRYSYGGDDATYNNYEDYYGSNADGYKVT</sequence>
<feature type="transmembrane region" description="Helical" evidence="1">
    <location>
        <begin position="136"/>
        <end position="156"/>
    </location>
</feature>
<keyword evidence="1" id="KW-1133">Transmembrane helix</keyword>
<dbReference type="EMBL" id="JAACXV010014549">
    <property type="protein sequence ID" value="KAF7266281.1"/>
    <property type="molecule type" value="Genomic_DNA"/>
</dbReference>
<accession>A0A834M3F8</accession>
<organism evidence="2 3">
    <name type="scientific">Rhynchophorus ferrugineus</name>
    <name type="common">Red palm weevil</name>
    <name type="synonym">Curculio ferrugineus</name>
    <dbReference type="NCBI Taxonomy" id="354439"/>
    <lineage>
        <taxon>Eukaryota</taxon>
        <taxon>Metazoa</taxon>
        <taxon>Ecdysozoa</taxon>
        <taxon>Arthropoda</taxon>
        <taxon>Hexapoda</taxon>
        <taxon>Insecta</taxon>
        <taxon>Pterygota</taxon>
        <taxon>Neoptera</taxon>
        <taxon>Endopterygota</taxon>
        <taxon>Coleoptera</taxon>
        <taxon>Polyphaga</taxon>
        <taxon>Cucujiformia</taxon>
        <taxon>Curculionidae</taxon>
        <taxon>Dryophthorinae</taxon>
        <taxon>Rhynchophorus</taxon>
    </lineage>
</organism>
<dbReference type="Pfam" id="PF07898">
    <property type="entry name" value="DUF1676"/>
    <property type="match status" value="1"/>
</dbReference>